<dbReference type="EMBL" id="JBIAMX010000018">
    <property type="protein sequence ID" value="MFF0546122.1"/>
    <property type="molecule type" value="Genomic_DNA"/>
</dbReference>
<comment type="caution">
    <text evidence="3">The sequence shown here is derived from an EMBL/GenBank/DDBJ whole genome shotgun (WGS) entry which is preliminary data.</text>
</comment>
<reference evidence="3 4" key="1">
    <citation type="submission" date="2024-10" db="EMBL/GenBank/DDBJ databases">
        <title>The Natural Products Discovery Center: Release of the First 8490 Sequenced Strains for Exploring Actinobacteria Biosynthetic Diversity.</title>
        <authorList>
            <person name="Kalkreuter E."/>
            <person name="Kautsar S.A."/>
            <person name="Yang D."/>
            <person name="Bader C.D."/>
            <person name="Teijaro C.N."/>
            <person name="Fluegel L."/>
            <person name="Davis C.M."/>
            <person name="Simpson J.R."/>
            <person name="Lauterbach L."/>
            <person name="Steele A.D."/>
            <person name="Gui C."/>
            <person name="Meng S."/>
            <person name="Li G."/>
            <person name="Viehrig K."/>
            <person name="Ye F."/>
            <person name="Su P."/>
            <person name="Kiefer A.F."/>
            <person name="Nichols A."/>
            <person name="Cepeda A.J."/>
            <person name="Yan W."/>
            <person name="Fan B."/>
            <person name="Jiang Y."/>
            <person name="Adhikari A."/>
            <person name="Zheng C.-J."/>
            <person name="Schuster L."/>
            <person name="Cowan T.M."/>
            <person name="Smanski M.J."/>
            <person name="Chevrette M.G."/>
            <person name="De Carvalho L.P.S."/>
            <person name="Shen B."/>
        </authorList>
    </citation>
    <scope>NUCLEOTIDE SEQUENCE [LARGE SCALE GENOMIC DNA]</scope>
    <source>
        <strain evidence="3 4">NPDC004045</strain>
    </source>
</reference>
<dbReference type="Proteomes" id="UP001601444">
    <property type="component" value="Unassembled WGS sequence"/>
</dbReference>
<keyword evidence="1" id="KW-1133">Transmembrane helix</keyword>
<organism evidence="3 4">
    <name type="scientific">Nocardia thailandica</name>
    <dbReference type="NCBI Taxonomy" id="257275"/>
    <lineage>
        <taxon>Bacteria</taxon>
        <taxon>Bacillati</taxon>
        <taxon>Actinomycetota</taxon>
        <taxon>Actinomycetes</taxon>
        <taxon>Mycobacteriales</taxon>
        <taxon>Nocardiaceae</taxon>
        <taxon>Nocardia</taxon>
    </lineage>
</organism>
<evidence type="ECO:0000313" key="4">
    <source>
        <dbReference type="Proteomes" id="UP001601444"/>
    </source>
</evidence>
<keyword evidence="1" id="KW-0812">Transmembrane</keyword>
<accession>A0ABW6PUZ3</accession>
<evidence type="ECO:0000256" key="1">
    <source>
        <dbReference type="SAM" id="Phobius"/>
    </source>
</evidence>
<protein>
    <submittedName>
        <fullName evidence="3">DM13 domain-containing protein</fullName>
    </submittedName>
</protein>
<dbReference type="InterPro" id="IPR019545">
    <property type="entry name" value="DM13_domain"/>
</dbReference>
<name>A0ABW6PUZ3_9NOCA</name>
<dbReference type="RefSeq" id="WP_043660382.1">
    <property type="nucleotide sequence ID" value="NZ_JBIAMX010000018.1"/>
</dbReference>
<keyword evidence="1" id="KW-0472">Membrane</keyword>
<proteinExistence type="predicted"/>
<sequence length="174" mass="18841">MKPRTFRSRRRPVLLTVAAVLVVALAFGLYLFQPWRLFTTTRVDEPPVATATAPAPGATAAPALPSGTFVSHEHETSGAVTIQRAATGGYVLRITDLRTSDGPALHVYLSDQPVLADDWHNADDGRYLDLGRLKGNEGNQNYEIPLGTDPSEWASVSIWCARFHVSFGAAALRA</sequence>
<evidence type="ECO:0000259" key="2">
    <source>
        <dbReference type="PROSITE" id="PS51549"/>
    </source>
</evidence>
<gene>
    <name evidence="3" type="ORF">ACFYTF_25105</name>
</gene>
<feature type="domain" description="DM13" evidence="2">
    <location>
        <begin position="67"/>
        <end position="173"/>
    </location>
</feature>
<evidence type="ECO:0000313" key="3">
    <source>
        <dbReference type="EMBL" id="MFF0546122.1"/>
    </source>
</evidence>
<keyword evidence="4" id="KW-1185">Reference proteome</keyword>
<dbReference type="PROSITE" id="PS51549">
    <property type="entry name" value="DM13"/>
    <property type="match status" value="1"/>
</dbReference>
<dbReference type="Pfam" id="PF10517">
    <property type="entry name" value="DM13"/>
    <property type="match status" value="1"/>
</dbReference>
<feature type="transmembrane region" description="Helical" evidence="1">
    <location>
        <begin position="12"/>
        <end position="32"/>
    </location>
</feature>